<dbReference type="AlphaFoldDB" id="A0A419SJ39"/>
<reference evidence="12 13" key="1">
    <citation type="submission" date="2016-08" db="EMBL/GenBank/DDBJ databases">
        <title>Novel Firmicute Genomes.</title>
        <authorList>
            <person name="Poppleton D.I."/>
            <person name="Gribaldo S."/>
        </authorList>
    </citation>
    <scope>NUCLEOTIDE SEQUENCE [LARGE SCALE GENOMIC DNA]</scope>
    <source>
        <strain evidence="12 13">RAOx-1</strain>
    </source>
</reference>
<comment type="caution">
    <text evidence="12">The sequence shown here is derived from an EMBL/GenBank/DDBJ whole genome shotgun (WGS) entry which is preliminary data.</text>
</comment>
<dbReference type="GO" id="GO:0005524">
    <property type="term" value="F:ATP binding"/>
    <property type="evidence" value="ECO:0007669"/>
    <property type="project" value="UniProtKB-KW"/>
</dbReference>
<dbReference type="InterPro" id="IPR014729">
    <property type="entry name" value="Rossmann-like_a/b/a_fold"/>
</dbReference>
<evidence type="ECO:0000313" key="12">
    <source>
        <dbReference type="EMBL" id="RKD23966.1"/>
    </source>
</evidence>
<evidence type="ECO:0000256" key="4">
    <source>
        <dbReference type="ARBA" id="ARBA00022679"/>
    </source>
</evidence>
<dbReference type="UniPathway" id="UPA00253">
    <property type="reaction ID" value="UER00332"/>
</dbReference>
<dbReference type="GO" id="GO:0004515">
    <property type="term" value="F:nicotinate-nucleotide adenylyltransferase activity"/>
    <property type="evidence" value="ECO:0007669"/>
    <property type="project" value="UniProtKB-UniRule"/>
</dbReference>
<keyword evidence="7 10" id="KW-0067">ATP-binding</keyword>
<keyword evidence="4 10" id="KW-0808">Transferase</keyword>
<dbReference type="Pfam" id="PF01467">
    <property type="entry name" value="CTP_transf_like"/>
    <property type="match status" value="1"/>
</dbReference>
<comment type="pathway">
    <text evidence="2 10">Cofactor biosynthesis; NAD(+) biosynthesis; deamido-NAD(+) from nicotinate D-ribonucleotide: step 1/1.</text>
</comment>
<dbReference type="NCBIfam" id="TIGR00125">
    <property type="entry name" value="cyt_tran_rel"/>
    <property type="match status" value="1"/>
</dbReference>
<gene>
    <name evidence="10" type="primary">nadD</name>
    <name evidence="12" type="ORF">BEP19_05975</name>
</gene>
<proteinExistence type="inferred from homology"/>
<protein>
    <recommendedName>
        <fullName evidence="10">Probable nicotinate-nucleotide adenylyltransferase</fullName>
        <ecNumber evidence="10">2.7.7.18</ecNumber>
    </recommendedName>
    <alternativeName>
        <fullName evidence="10">Deamido-NAD(+) diphosphorylase</fullName>
    </alternativeName>
    <alternativeName>
        <fullName evidence="10">Deamido-NAD(+) pyrophosphorylase</fullName>
    </alternativeName>
    <alternativeName>
        <fullName evidence="10">Nicotinate mononucleotide adenylyltransferase</fullName>
        <shortName evidence="10">NaMN adenylyltransferase</shortName>
    </alternativeName>
</protein>
<name>A0A419SJ39_9BACL</name>
<evidence type="ECO:0000256" key="3">
    <source>
        <dbReference type="ARBA" id="ARBA00022642"/>
    </source>
</evidence>
<dbReference type="PANTHER" id="PTHR39321:SF3">
    <property type="entry name" value="PHOSPHOPANTETHEINE ADENYLYLTRANSFERASE"/>
    <property type="match status" value="1"/>
</dbReference>
<comment type="catalytic activity">
    <reaction evidence="9 10">
        <text>nicotinate beta-D-ribonucleotide + ATP + H(+) = deamido-NAD(+) + diphosphate</text>
        <dbReference type="Rhea" id="RHEA:22860"/>
        <dbReference type="ChEBI" id="CHEBI:15378"/>
        <dbReference type="ChEBI" id="CHEBI:30616"/>
        <dbReference type="ChEBI" id="CHEBI:33019"/>
        <dbReference type="ChEBI" id="CHEBI:57502"/>
        <dbReference type="ChEBI" id="CHEBI:58437"/>
        <dbReference type="EC" id="2.7.7.18"/>
    </reaction>
</comment>
<evidence type="ECO:0000256" key="10">
    <source>
        <dbReference type="HAMAP-Rule" id="MF_00244"/>
    </source>
</evidence>
<evidence type="ECO:0000256" key="1">
    <source>
        <dbReference type="ARBA" id="ARBA00002324"/>
    </source>
</evidence>
<dbReference type="EC" id="2.7.7.18" evidence="10"/>
<evidence type="ECO:0000256" key="7">
    <source>
        <dbReference type="ARBA" id="ARBA00022840"/>
    </source>
</evidence>
<dbReference type="NCBIfam" id="TIGR00482">
    <property type="entry name" value="nicotinate (nicotinamide) nucleotide adenylyltransferase"/>
    <property type="match status" value="1"/>
</dbReference>
<keyword evidence="6 10" id="KW-0547">Nucleotide-binding</keyword>
<evidence type="ECO:0000256" key="5">
    <source>
        <dbReference type="ARBA" id="ARBA00022695"/>
    </source>
</evidence>
<keyword evidence="13" id="KW-1185">Reference proteome</keyword>
<feature type="domain" description="Cytidyltransferase-like" evidence="11">
    <location>
        <begin position="5"/>
        <end position="163"/>
    </location>
</feature>
<evidence type="ECO:0000313" key="13">
    <source>
        <dbReference type="Proteomes" id="UP000284219"/>
    </source>
</evidence>
<keyword evidence="3 10" id="KW-0662">Pyridine nucleotide biosynthesis</keyword>
<dbReference type="PANTHER" id="PTHR39321">
    <property type="entry name" value="NICOTINATE-NUCLEOTIDE ADENYLYLTRANSFERASE-RELATED"/>
    <property type="match status" value="1"/>
</dbReference>
<comment type="similarity">
    <text evidence="10">Belongs to the NadD family.</text>
</comment>
<dbReference type="Proteomes" id="UP000284219">
    <property type="component" value="Unassembled WGS sequence"/>
</dbReference>
<dbReference type="EMBL" id="MCHY01000008">
    <property type="protein sequence ID" value="RKD23966.1"/>
    <property type="molecule type" value="Genomic_DNA"/>
</dbReference>
<evidence type="ECO:0000256" key="8">
    <source>
        <dbReference type="ARBA" id="ARBA00023027"/>
    </source>
</evidence>
<comment type="function">
    <text evidence="1 10">Catalyzes the reversible adenylation of nicotinate mononucleotide (NaMN) to nicotinic acid adenine dinucleotide (NaAD).</text>
</comment>
<evidence type="ECO:0000256" key="2">
    <source>
        <dbReference type="ARBA" id="ARBA00005019"/>
    </source>
</evidence>
<dbReference type="HAMAP" id="MF_00244">
    <property type="entry name" value="NaMN_adenylyltr"/>
    <property type="match status" value="1"/>
</dbReference>
<dbReference type="SUPFAM" id="SSF52374">
    <property type="entry name" value="Nucleotidylyl transferase"/>
    <property type="match status" value="1"/>
</dbReference>
<dbReference type="InterPro" id="IPR004821">
    <property type="entry name" value="Cyt_trans-like"/>
</dbReference>
<dbReference type="InterPro" id="IPR005248">
    <property type="entry name" value="NadD/NMNAT"/>
</dbReference>
<organism evidence="12 13">
    <name type="scientific">Ammoniphilus oxalaticus</name>
    <dbReference type="NCBI Taxonomy" id="66863"/>
    <lineage>
        <taxon>Bacteria</taxon>
        <taxon>Bacillati</taxon>
        <taxon>Bacillota</taxon>
        <taxon>Bacilli</taxon>
        <taxon>Bacillales</taxon>
        <taxon>Paenibacillaceae</taxon>
        <taxon>Aneurinibacillus group</taxon>
        <taxon>Ammoniphilus</taxon>
    </lineage>
</organism>
<evidence type="ECO:0000259" key="11">
    <source>
        <dbReference type="Pfam" id="PF01467"/>
    </source>
</evidence>
<dbReference type="GO" id="GO:0009435">
    <property type="term" value="P:NAD+ biosynthetic process"/>
    <property type="evidence" value="ECO:0007669"/>
    <property type="project" value="UniProtKB-UniRule"/>
</dbReference>
<keyword evidence="8 10" id="KW-0520">NAD</keyword>
<dbReference type="NCBIfam" id="NF000840">
    <property type="entry name" value="PRK00071.1-3"/>
    <property type="match status" value="1"/>
</dbReference>
<keyword evidence="5 10" id="KW-0548">Nucleotidyltransferase</keyword>
<accession>A0A419SJ39</accession>
<evidence type="ECO:0000256" key="9">
    <source>
        <dbReference type="ARBA" id="ARBA00048721"/>
    </source>
</evidence>
<dbReference type="Gene3D" id="3.40.50.620">
    <property type="entry name" value="HUPs"/>
    <property type="match status" value="1"/>
</dbReference>
<evidence type="ECO:0000256" key="6">
    <source>
        <dbReference type="ARBA" id="ARBA00022741"/>
    </source>
</evidence>
<dbReference type="NCBIfam" id="NF000841">
    <property type="entry name" value="PRK00071.1-4"/>
    <property type="match status" value="1"/>
</dbReference>
<sequence length="191" mass="22309">MKIGILGGTFDPIHLVHLMIAEQTREEADLDEIWFMPSRIPPHKDNRHVTPAMDRLEMVKLAIQGAPYFKAISIELDRPGPSYTIKTVEELKQKYPQHTFSFIIGGDMIDYLPHWHRIDELIKMIQFIGVQRPGAQLTDSPYSKYTRMVHIPQMDISSTIIRDKIRNRKTIRYMVPEEVRMYIKGQGLYES</sequence>
<dbReference type="CDD" id="cd02165">
    <property type="entry name" value="NMNAT"/>
    <property type="match status" value="1"/>
</dbReference>
<dbReference type="RefSeq" id="WP_120189199.1">
    <property type="nucleotide sequence ID" value="NZ_MCHY01000008.1"/>
</dbReference>
<dbReference type="OrthoDB" id="5295945at2"/>